<name>A0ABY3FP62_9FLAO</name>
<comment type="caution">
    <text evidence="2">The sequence shown here is derived from an EMBL/GenBank/DDBJ whole genome shotgun (WGS) entry which is preliminary data.</text>
</comment>
<dbReference type="RefSeq" id="WP_144889106.1">
    <property type="nucleotide sequence ID" value="NZ_VLKO01000001.1"/>
</dbReference>
<evidence type="ECO:0000313" key="2">
    <source>
        <dbReference type="EMBL" id="TWI03333.1"/>
    </source>
</evidence>
<evidence type="ECO:0000313" key="3">
    <source>
        <dbReference type="Proteomes" id="UP000317519"/>
    </source>
</evidence>
<sequence>MKYFSSLVCNELTLKGCLFFFFILCSNVTFSQSSQTIVENNPIEIVSVKNENITKTSTTNNVNFVLWFMGSKQDTKSNTSIEETNTKKQVITSGTAPNRILIKTFLKKAINSEVMVA</sequence>
<protein>
    <submittedName>
        <fullName evidence="2">Uncharacterized protein</fullName>
    </submittedName>
</protein>
<organism evidence="2 3">
    <name type="scientific">Flavobacterium tiangeerense</name>
    <dbReference type="NCBI Taxonomy" id="459471"/>
    <lineage>
        <taxon>Bacteria</taxon>
        <taxon>Pseudomonadati</taxon>
        <taxon>Bacteroidota</taxon>
        <taxon>Flavobacteriia</taxon>
        <taxon>Flavobacteriales</taxon>
        <taxon>Flavobacteriaceae</taxon>
        <taxon>Flavobacterium</taxon>
    </lineage>
</organism>
<feature type="chain" id="PRO_5046446363" evidence="1">
    <location>
        <begin position="32"/>
        <end position="117"/>
    </location>
</feature>
<evidence type="ECO:0000256" key="1">
    <source>
        <dbReference type="SAM" id="SignalP"/>
    </source>
</evidence>
<proteinExistence type="predicted"/>
<reference evidence="2 3" key="1">
    <citation type="journal article" date="2015" name="Stand. Genomic Sci.">
        <title>Genomic Encyclopedia of Bacterial and Archaeal Type Strains, Phase III: the genomes of soil and plant-associated and newly described type strains.</title>
        <authorList>
            <person name="Whitman W.B."/>
            <person name="Woyke T."/>
            <person name="Klenk H.P."/>
            <person name="Zhou Y."/>
            <person name="Lilburn T.G."/>
            <person name="Beck B.J."/>
            <person name="De Vos P."/>
            <person name="Vandamme P."/>
            <person name="Eisen J.A."/>
            <person name="Garrity G."/>
            <person name="Hugenholtz P."/>
            <person name="Kyrpides N.C."/>
        </authorList>
    </citation>
    <scope>NUCLEOTIDE SEQUENCE [LARGE SCALE GENOMIC DNA]</scope>
    <source>
        <strain evidence="2 3">CGMCC 1.6847</strain>
    </source>
</reference>
<accession>A0ABY3FP62</accession>
<feature type="signal peptide" evidence="1">
    <location>
        <begin position="1"/>
        <end position="31"/>
    </location>
</feature>
<dbReference type="EMBL" id="VLKO01000001">
    <property type="protein sequence ID" value="TWI03333.1"/>
    <property type="molecule type" value="Genomic_DNA"/>
</dbReference>
<gene>
    <name evidence="2" type="ORF">IQ05_00270</name>
</gene>
<keyword evidence="1" id="KW-0732">Signal</keyword>
<keyword evidence="3" id="KW-1185">Reference proteome</keyword>
<dbReference type="Proteomes" id="UP000317519">
    <property type="component" value="Unassembled WGS sequence"/>
</dbReference>